<keyword evidence="2" id="KW-1185">Reference proteome</keyword>
<protein>
    <submittedName>
        <fullName evidence="1">Uncharacterized protein</fullName>
    </submittedName>
</protein>
<reference evidence="1 2" key="1">
    <citation type="journal article" date="2019" name="Commun. Biol.">
        <title>The bagworm genome reveals a unique fibroin gene that provides high tensile strength.</title>
        <authorList>
            <person name="Kono N."/>
            <person name="Nakamura H."/>
            <person name="Ohtoshi R."/>
            <person name="Tomita M."/>
            <person name="Numata K."/>
            <person name="Arakawa K."/>
        </authorList>
    </citation>
    <scope>NUCLEOTIDE SEQUENCE [LARGE SCALE GENOMIC DNA]</scope>
</reference>
<sequence>MSPGCRYSLGLPKRLDVLLSGYRILGKPRLTWQPNLQRRECLRPYRRIALRAPPEGNIGTMGVGAPGFDKQTCAFRAANELQILLPANSLFCEVTERWKPVSLKSDVCLSTSDHCWCTVPLECSEYRRSWPHPPLSKGSICYPDQL</sequence>
<comment type="caution">
    <text evidence="1">The sequence shown here is derived from an EMBL/GenBank/DDBJ whole genome shotgun (WGS) entry which is preliminary data.</text>
</comment>
<name>A0A4C1TQ17_EUMVA</name>
<dbReference type="EMBL" id="BGZK01005932">
    <property type="protein sequence ID" value="GBP16046.1"/>
    <property type="molecule type" value="Genomic_DNA"/>
</dbReference>
<evidence type="ECO:0000313" key="1">
    <source>
        <dbReference type="EMBL" id="GBP16046.1"/>
    </source>
</evidence>
<proteinExistence type="predicted"/>
<gene>
    <name evidence="1" type="ORF">EVAR_73024_1</name>
</gene>
<dbReference type="AlphaFoldDB" id="A0A4C1TQ17"/>
<accession>A0A4C1TQ17</accession>
<organism evidence="1 2">
    <name type="scientific">Eumeta variegata</name>
    <name type="common">Bagworm moth</name>
    <name type="synonym">Eumeta japonica</name>
    <dbReference type="NCBI Taxonomy" id="151549"/>
    <lineage>
        <taxon>Eukaryota</taxon>
        <taxon>Metazoa</taxon>
        <taxon>Ecdysozoa</taxon>
        <taxon>Arthropoda</taxon>
        <taxon>Hexapoda</taxon>
        <taxon>Insecta</taxon>
        <taxon>Pterygota</taxon>
        <taxon>Neoptera</taxon>
        <taxon>Endopterygota</taxon>
        <taxon>Lepidoptera</taxon>
        <taxon>Glossata</taxon>
        <taxon>Ditrysia</taxon>
        <taxon>Tineoidea</taxon>
        <taxon>Psychidae</taxon>
        <taxon>Oiketicinae</taxon>
        <taxon>Eumeta</taxon>
    </lineage>
</organism>
<dbReference type="Proteomes" id="UP000299102">
    <property type="component" value="Unassembled WGS sequence"/>
</dbReference>
<evidence type="ECO:0000313" key="2">
    <source>
        <dbReference type="Proteomes" id="UP000299102"/>
    </source>
</evidence>